<dbReference type="NCBIfam" id="NF041144">
    <property type="entry name" value="expansin_EXLX1"/>
    <property type="match status" value="1"/>
</dbReference>
<dbReference type="AlphaFoldDB" id="A0A9Q9EF80"/>
<gene>
    <name evidence="4" type="ORF">Slin15195_G028350</name>
</gene>
<evidence type="ECO:0000313" key="4">
    <source>
        <dbReference type="EMBL" id="USW49516.1"/>
    </source>
</evidence>
<keyword evidence="5" id="KW-1185">Reference proteome</keyword>
<dbReference type="InterPro" id="IPR009009">
    <property type="entry name" value="RlpA-like_DPBB"/>
</dbReference>
<evidence type="ECO:0000313" key="5">
    <source>
        <dbReference type="Proteomes" id="UP001056384"/>
    </source>
</evidence>
<organism evidence="4 5">
    <name type="scientific">Septoria linicola</name>
    <dbReference type="NCBI Taxonomy" id="215465"/>
    <lineage>
        <taxon>Eukaryota</taxon>
        <taxon>Fungi</taxon>
        <taxon>Dikarya</taxon>
        <taxon>Ascomycota</taxon>
        <taxon>Pezizomycotina</taxon>
        <taxon>Dothideomycetes</taxon>
        <taxon>Dothideomycetidae</taxon>
        <taxon>Mycosphaerellales</taxon>
        <taxon>Mycosphaerellaceae</taxon>
        <taxon>Septoria</taxon>
    </lineage>
</organism>
<dbReference type="SUPFAM" id="SSF50685">
    <property type="entry name" value="Barwin-like endoglucanases"/>
    <property type="match status" value="1"/>
</dbReference>
<dbReference type="Pfam" id="PF03330">
    <property type="entry name" value="DPBB_1"/>
    <property type="match status" value="1"/>
</dbReference>
<evidence type="ECO:0000256" key="1">
    <source>
        <dbReference type="ARBA" id="ARBA00022729"/>
    </source>
</evidence>
<evidence type="ECO:0000256" key="2">
    <source>
        <dbReference type="SAM" id="SignalP"/>
    </source>
</evidence>
<dbReference type="InterPro" id="IPR049818">
    <property type="entry name" value="Expansin_EXLX1-like"/>
</dbReference>
<protein>
    <submittedName>
        <fullName evidence="4">RlpA-like protein, double-psi beta-barrel</fullName>
    </submittedName>
</protein>
<proteinExistence type="predicted"/>
<reference evidence="4" key="1">
    <citation type="submission" date="2022-06" db="EMBL/GenBank/DDBJ databases">
        <title>Complete genome sequences of two strains of the flax pathogen Septoria linicola.</title>
        <authorList>
            <person name="Lapalu N."/>
            <person name="Simon A."/>
            <person name="Demenou B."/>
            <person name="Paumier D."/>
            <person name="Guillot M.-P."/>
            <person name="Gout L."/>
            <person name="Valade R."/>
        </authorList>
    </citation>
    <scope>NUCLEOTIDE SEQUENCE</scope>
    <source>
        <strain evidence="4">SE15195</strain>
    </source>
</reference>
<dbReference type="Gene3D" id="2.40.40.10">
    <property type="entry name" value="RlpA-like domain"/>
    <property type="match status" value="1"/>
</dbReference>
<dbReference type="PANTHER" id="PTHR31836:SF21">
    <property type="entry name" value="EXPANSIN-LIKE PROTEIN 7"/>
    <property type="match status" value="1"/>
</dbReference>
<feature type="signal peptide" evidence="2">
    <location>
        <begin position="1"/>
        <end position="15"/>
    </location>
</feature>
<keyword evidence="1 2" id="KW-0732">Signal</keyword>
<feature type="chain" id="PRO_5040175734" evidence="2">
    <location>
        <begin position="16"/>
        <end position="215"/>
    </location>
</feature>
<dbReference type="InterPro" id="IPR036908">
    <property type="entry name" value="RlpA-like_sf"/>
</dbReference>
<feature type="domain" description="Expansin-like EG45" evidence="3">
    <location>
        <begin position="30"/>
        <end position="123"/>
    </location>
</feature>
<dbReference type="InterPro" id="IPR036749">
    <property type="entry name" value="Expansin_CBD_sf"/>
</dbReference>
<dbReference type="PANTHER" id="PTHR31836">
    <property type="match status" value="1"/>
</dbReference>
<dbReference type="InterPro" id="IPR051477">
    <property type="entry name" value="Expansin_CellWall"/>
</dbReference>
<dbReference type="SUPFAM" id="SSF49590">
    <property type="entry name" value="PHL pollen allergen"/>
    <property type="match status" value="1"/>
</dbReference>
<dbReference type="CDD" id="cd22272">
    <property type="entry name" value="DPBB_EXLX1-like"/>
    <property type="match status" value="1"/>
</dbReference>
<accession>A0A9Q9EF80</accession>
<evidence type="ECO:0000259" key="3">
    <source>
        <dbReference type="PROSITE" id="PS50842"/>
    </source>
</evidence>
<dbReference type="EMBL" id="CP099419">
    <property type="protein sequence ID" value="USW49516.1"/>
    <property type="molecule type" value="Genomic_DNA"/>
</dbReference>
<dbReference type="Gene3D" id="2.60.40.760">
    <property type="entry name" value="Expansin, cellulose-binding-like domain"/>
    <property type="match status" value="1"/>
</dbReference>
<name>A0A9Q9EF80_9PEZI</name>
<sequence length="215" mass="22549">MLSFIIVAAFGVASAALQGEATFYGGNTNGGMCSFSTHTLPKGIYGTALSDSNWDGSAACGACVQVTGPDGKTKITAMVTDQCPGCGKNHLDLYEDAFTKLAAKSKGVINVNWDFVECPITSPLQIRMKEGVSAYWFSAQVVNANKRVATLQYSTDGGKTWKGGLTRKPYNFFELSSGTGSNTVAVRAESEDGDRVVVKNVAVTGGNLVTGTGNF</sequence>
<dbReference type="InterPro" id="IPR007112">
    <property type="entry name" value="Expansin/allergen_DPBB_dom"/>
</dbReference>
<dbReference type="Proteomes" id="UP001056384">
    <property type="component" value="Chromosome 2"/>
</dbReference>
<dbReference type="PROSITE" id="PS50842">
    <property type="entry name" value="EXPANSIN_EG45"/>
    <property type="match status" value="1"/>
</dbReference>